<dbReference type="Gramene" id="TraesARI5B03G02853560.2">
    <property type="protein sequence ID" value="TraesARI5B03G02853560.2"/>
    <property type="gene ID" value="TraesARI5B03G02853560"/>
</dbReference>
<dbReference type="Gramene" id="TraesCS5B02G053300.2">
    <property type="protein sequence ID" value="TraesCS5B02G053300.2"/>
    <property type="gene ID" value="TraesCS5B02G053300"/>
</dbReference>
<dbReference type="Gramene" id="TraesLDM5B03G02813730.2">
    <property type="protein sequence ID" value="TraesLDM5B03G02813730.2"/>
    <property type="gene ID" value="TraesLDM5B03G02813730"/>
</dbReference>
<dbReference type="Gramene" id="TraesSTA5B03G02803130.1">
    <property type="protein sequence ID" value="TraesSTA5B03G02803130.1"/>
    <property type="gene ID" value="TraesSTA5B03G02803130"/>
</dbReference>
<dbReference type="Gramene" id="TraesSTA5B03G02803130.2">
    <property type="protein sequence ID" value="TraesSTA5B03G02803130.2"/>
    <property type="gene ID" value="TraesSTA5B03G02803130"/>
</dbReference>
<feature type="region of interest" description="Disordered" evidence="1">
    <location>
        <begin position="45"/>
        <end position="65"/>
    </location>
</feature>
<dbReference type="EnsemblPlants" id="TraesCS5B02G053300.2">
    <property type="protein sequence ID" value="TraesCS5B02G053300.2"/>
    <property type="gene ID" value="TraesCS5B02G053300"/>
</dbReference>
<dbReference type="Proteomes" id="UP000019116">
    <property type="component" value="Chromosome 5B"/>
</dbReference>
<evidence type="ECO:0000259" key="2">
    <source>
        <dbReference type="Pfam" id="PF12274"/>
    </source>
</evidence>
<name>A0A3B6LG75_WHEAT</name>
<dbReference type="Gramene" id="TraesMAC5B03G02810670.2">
    <property type="protein sequence ID" value="TraesMAC5B03G02810670.2"/>
    <property type="gene ID" value="TraesMAC5B03G02810670"/>
</dbReference>
<dbReference type="Gramene" id="TraesARI5B03G02853560.1">
    <property type="protein sequence ID" value="TraesARI5B03G02853560.1"/>
    <property type="gene ID" value="TraesARI5B03G02853560"/>
</dbReference>
<dbReference type="GeneID" id="123110399"/>
<dbReference type="Gramene" id="TraesCS5B03G0135100.1">
    <property type="protein sequence ID" value="TraesCS5B03G0135100.1.CDS"/>
    <property type="gene ID" value="TraesCS5B03G0135100"/>
</dbReference>
<protein>
    <recommendedName>
        <fullName evidence="2">DUF3615 domain-containing protein</fullName>
    </recommendedName>
</protein>
<dbReference type="Gramene" id="TraesMAC5B03G02810670.1">
    <property type="protein sequence ID" value="TraesMAC5B03G02810670.1"/>
    <property type="gene ID" value="TraesMAC5B03G02810670"/>
</dbReference>
<dbReference type="Gramene" id="TraesJAG5B03G02811660.1">
    <property type="protein sequence ID" value="TraesJAG5B03G02811660.1"/>
    <property type="gene ID" value="TraesJAG5B03G02811660"/>
</dbReference>
<dbReference type="STRING" id="4565.A0A3B6LG75"/>
<dbReference type="Gramene" id="TraesLAC5B03G02765920.1">
    <property type="protein sequence ID" value="TraesLAC5B03G02765920.1"/>
    <property type="gene ID" value="TraesLAC5B03G02765920"/>
</dbReference>
<evidence type="ECO:0000313" key="4">
    <source>
        <dbReference type="Proteomes" id="UP000019116"/>
    </source>
</evidence>
<dbReference type="RefSeq" id="XP_044386834.1">
    <property type="nucleotide sequence ID" value="XM_044530899.1"/>
</dbReference>
<reference evidence="3" key="1">
    <citation type="submission" date="2018-08" db="EMBL/GenBank/DDBJ databases">
        <authorList>
            <person name="Rossello M."/>
        </authorList>
    </citation>
    <scope>NUCLEOTIDE SEQUENCE [LARGE SCALE GENOMIC DNA]</scope>
    <source>
        <strain evidence="3">cv. Chinese Spring</strain>
    </source>
</reference>
<proteinExistence type="predicted"/>
<dbReference type="Gramene" id="TraesJAG5B03G02811660.2">
    <property type="protein sequence ID" value="TraesJAG5B03G02811660.2"/>
    <property type="gene ID" value="TraesJAG5B03G02811660"/>
</dbReference>
<dbReference type="Gramene" id="TraesLAC5B03G02765920.2">
    <property type="protein sequence ID" value="TraesLAC5B03G02765920.2"/>
    <property type="gene ID" value="TraesLAC5B03G02765920"/>
</dbReference>
<evidence type="ECO:0000313" key="3">
    <source>
        <dbReference type="EnsemblPlants" id="TraesCS5B02G053300.2"/>
    </source>
</evidence>
<gene>
    <name evidence="3" type="primary">LOC123110399</name>
</gene>
<sequence>MGSSRLNLEGFEPFIGPSLEHLLPQLSREERVRLQSQLGEHERKVKRWSKKCPPLPSTHSEGTRDSSIMPHVRHAIRHYNARHPGDEFDVVKPLMESNASFRNQLWVHVNFWARSRKSNKIKRFFAEVHYDPNPIVEVCIVIEEPLDKYRRSCAFCPANWDILHPVGSRKFLCGNDKDRIEQQLKPRVLSEYLGMPFTCCPASPIQEKKGKKKF</sequence>
<dbReference type="PANTHER" id="PTHR34710:SF10">
    <property type="entry name" value="EXPRESSED PROTEIN"/>
    <property type="match status" value="1"/>
</dbReference>
<dbReference type="Gramene" id="TraesJUL5B03G02831710.2">
    <property type="protein sequence ID" value="TraesJUL5B03G02831710.2"/>
    <property type="gene ID" value="TraesJUL5B03G02831710"/>
</dbReference>
<dbReference type="RefSeq" id="XP_044386833.1">
    <property type="nucleotide sequence ID" value="XM_044530898.1"/>
</dbReference>
<dbReference type="RefSeq" id="XP_044386832.1">
    <property type="nucleotide sequence ID" value="XM_044530897.1"/>
</dbReference>
<feature type="domain" description="DUF3615" evidence="2">
    <location>
        <begin position="72"/>
        <end position="165"/>
    </location>
</feature>
<dbReference type="Gramene" id="TraesNOR5B03G02836410.1">
    <property type="protein sequence ID" value="TraesNOR5B03G02836410.1"/>
    <property type="gene ID" value="TraesNOR5B03G02836410"/>
</dbReference>
<dbReference type="PANTHER" id="PTHR34710">
    <property type="entry name" value="OS03G0834100 PROTEIN"/>
    <property type="match status" value="1"/>
</dbReference>
<accession>A0A3B6LG75</accession>
<reference evidence="3" key="2">
    <citation type="submission" date="2018-10" db="UniProtKB">
        <authorList>
            <consortium name="EnsemblPlants"/>
        </authorList>
    </citation>
    <scope>IDENTIFICATION</scope>
</reference>
<dbReference type="PaxDb" id="4565-Traes_5BS_E4348114B.1"/>
<dbReference type="Gramene" id="TraesLDM5B03G02813730.1">
    <property type="protein sequence ID" value="TraesLDM5B03G02813730.1"/>
    <property type="gene ID" value="TraesLDM5B03G02813730"/>
</dbReference>
<dbReference type="Gramene" id="TraesRN5B0100137800.1">
    <property type="protein sequence ID" value="TraesRN5B0100137800.1"/>
    <property type="gene ID" value="TraesRN5B0100137800"/>
</dbReference>
<organism evidence="3">
    <name type="scientific">Triticum aestivum</name>
    <name type="common">Wheat</name>
    <dbReference type="NCBI Taxonomy" id="4565"/>
    <lineage>
        <taxon>Eukaryota</taxon>
        <taxon>Viridiplantae</taxon>
        <taxon>Streptophyta</taxon>
        <taxon>Embryophyta</taxon>
        <taxon>Tracheophyta</taxon>
        <taxon>Spermatophyta</taxon>
        <taxon>Magnoliopsida</taxon>
        <taxon>Liliopsida</taxon>
        <taxon>Poales</taxon>
        <taxon>Poaceae</taxon>
        <taxon>BOP clade</taxon>
        <taxon>Pooideae</taxon>
        <taxon>Triticodae</taxon>
        <taxon>Triticeae</taxon>
        <taxon>Triticinae</taxon>
        <taxon>Triticum</taxon>
    </lineage>
</organism>
<dbReference type="InterPro" id="IPR022059">
    <property type="entry name" value="DUF3615"/>
</dbReference>
<dbReference type="Gramene" id="TraesNOR5B03G02836410.3">
    <property type="protein sequence ID" value="TraesNOR5B03G02836410.3"/>
    <property type="gene ID" value="TraesNOR5B03G02836410"/>
</dbReference>
<dbReference type="AlphaFoldDB" id="A0A3B6LG75"/>
<dbReference type="Gramene" id="TraesJUL5B03G02831710.1">
    <property type="protein sequence ID" value="TraesJUL5B03G02831710.1"/>
    <property type="gene ID" value="TraesJUL5B03G02831710"/>
</dbReference>
<dbReference type="Gramene" id="TraesARI5B03G02853560.3">
    <property type="protein sequence ID" value="TraesARI5B03G02853560.3"/>
    <property type="gene ID" value="TraesARI5B03G02853560"/>
</dbReference>
<dbReference type="KEGG" id="taes:123110399"/>
<dbReference type="Gramene" id="TraesNOR5B03G02836410.2">
    <property type="protein sequence ID" value="TraesNOR5B03G02836410.2"/>
    <property type="gene ID" value="TraesNOR5B03G02836410"/>
</dbReference>
<evidence type="ECO:0000256" key="1">
    <source>
        <dbReference type="SAM" id="MobiDB-lite"/>
    </source>
</evidence>
<dbReference type="OrthoDB" id="693786at2759"/>
<keyword evidence="4" id="KW-1185">Reference proteome</keyword>
<dbReference type="Gramene" id="TraesSYM5B03G02840200.1">
    <property type="protein sequence ID" value="TraesSYM5B03G02840200.1"/>
    <property type="gene ID" value="TraesSYM5B03G02840200"/>
</dbReference>
<dbReference type="OMA" id="WEPWTPP"/>
<dbReference type="Pfam" id="PF12274">
    <property type="entry name" value="DUF3615"/>
    <property type="match status" value="1"/>
</dbReference>
<dbReference type="Gramene" id="TraesSYM5B03G02840200.2">
    <property type="protein sequence ID" value="TraesSYM5B03G02840200.2"/>
    <property type="gene ID" value="TraesSYM5B03G02840200"/>
</dbReference>